<gene>
    <name evidence="2" type="ORF">JY572_16045</name>
</gene>
<reference evidence="2 3" key="1">
    <citation type="submission" date="2021-02" db="EMBL/GenBank/DDBJ databases">
        <title>De Novo genome assembly of isolated myxobacteria.</title>
        <authorList>
            <person name="Stevens D.C."/>
        </authorList>
    </citation>
    <scope>NUCLEOTIDE SEQUENCE [LARGE SCALE GENOMIC DNA]</scope>
    <source>
        <strain evidence="2 3">SCHIC003</strain>
    </source>
</reference>
<feature type="signal peptide" evidence="1">
    <location>
        <begin position="1"/>
        <end position="18"/>
    </location>
</feature>
<protein>
    <recommendedName>
        <fullName evidence="4">Lipoprotein</fullName>
    </recommendedName>
</protein>
<proteinExistence type="predicted"/>
<evidence type="ECO:0000256" key="1">
    <source>
        <dbReference type="SAM" id="SignalP"/>
    </source>
</evidence>
<evidence type="ECO:0008006" key="4">
    <source>
        <dbReference type="Google" id="ProtNLM"/>
    </source>
</evidence>
<name>A0ABX7NF82_9BACT</name>
<accession>A0ABX7NF82</accession>
<feature type="chain" id="PRO_5047427511" description="Lipoprotein" evidence="1">
    <location>
        <begin position="19"/>
        <end position="270"/>
    </location>
</feature>
<dbReference type="EMBL" id="CP071091">
    <property type="protein sequence ID" value="QSQ17459.1"/>
    <property type="molecule type" value="Genomic_DNA"/>
</dbReference>
<dbReference type="PROSITE" id="PS51257">
    <property type="entry name" value="PROKAR_LIPOPROTEIN"/>
    <property type="match status" value="1"/>
</dbReference>
<keyword evidence="3" id="KW-1185">Reference proteome</keyword>
<keyword evidence="1" id="KW-0732">Signal</keyword>
<dbReference type="Proteomes" id="UP000663090">
    <property type="component" value="Chromosome"/>
</dbReference>
<dbReference type="RefSeq" id="WP_206719080.1">
    <property type="nucleotide sequence ID" value="NZ_CP071091.1"/>
</dbReference>
<evidence type="ECO:0000313" key="3">
    <source>
        <dbReference type="Proteomes" id="UP000663090"/>
    </source>
</evidence>
<evidence type="ECO:0000313" key="2">
    <source>
        <dbReference type="EMBL" id="QSQ17459.1"/>
    </source>
</evidence>
<sequence>MRNLLLALPLATLTAACGGEPLAPETPSVADEATGQAAQQVTLDGTYTWRVNEISFTSSAIGSATNRTCFLSALGGSLQENPSNDGVRSFAGVNIFEDQWLIVVRQNADAALSTTARCVNTAANRTAEVSWSNGEAAKVLGAVTADRRCFLTRVEASGAFNSTSEYVRVWNDGLNWYLGGDLADAGGARAICVDIPESVGNGWQLISGSGGQSTDLAYNPGGVACFLSGIGGRFNQDSYSDGVSVDYNSGTRTWEMALSPFKRGWAHCVK</sequence>
<organism evidence="2 3">
    <name type="scientific">Myxococcus landrumensis</name>
    <dbReference type="NCBI Taxonomy" id="2813577"/>
    <lineage>
        <taxon>Bacteria</taxon>
        <taxon>Pseudomonadati</taxon>
        <taxon>Myxococcota</taxon>
        <taxon>Myxococcia</taxon>
        <taxon>Myxococcales</taxon>
        <taxon>Cystobacterineae</taxon>
        <taxon>Myxococcaceae</taxon>
        <taxon>Myxococcus</taxon>
    </lineage>
</organism>